<proteinExistence type="predicted"/>
<dbReference type="VEuPathDB" id="FungiDB:NEUTE1DRAFT_118929"/>
<reference evidence="2" key="1">
    <citation type="journal article" date="2011" name="Genetics">
        <title>Massive changes in genome architecture accompany the transition to self-fertility in the filamentous fungus Neurospora tetrasperma.</title>
        <authorList>
            <person name="Ellison C.E."/>
            <person name="Stajich J.E."/>
            <person name="Jacobson D.J."/>
            <person name="Natvig D.O."/>
            <person name="Lapidus A."/>
            <person name="Foster B."/>
            <person name="Aerts A."/>
            <person name="Riley R."/>
            <person name="Lindquist E.A."/>
            <person name="Grigoriev I.V."/>
            <person name="Taylor J.W."/>
        </authorList>
    </citation>
    <scope>NUCLEOTIDE SEQUENCE [LARGE SCALE GENOMIC DNA]</scope>
    <source>
        <strain evidence="2">FGSC 2508 / P0657</strain>
    </source>
</reference>
<dbReference type="GeneID" id="20823691"/>
<organism evidence="1 2">
    <name type="scientific">Neurospora tetrasperma (strain FGSC 2508 / ATCC MYA-4615 / P0657)</name>
    <dbReference type="NCBI Taxonomy" id="510951"/>
    <lineage>
        <taxon>Eukaryota</taxon>
        <taxon>Fungi</taxon>
        <taxon>Dikarya</taxon>
        <taxon>Ascomycota</taxon>
        <taxon>Pezizomycotina</taxon>
        <taxon>Sordariomycetes</taxon>
        <taxon>Sordariomycetidae</taxon>
        <taxon>Sordariales</taxon>
        <taxon>Sordariaceae</taxon>
        <taxon>Neurospora</taxon>
    </lineage>
</organism>
<dbReference type="KEGG" id="nte:NEUTE1DRAFT118929"/>
<keyword evidence="2" id="KW-1185">Reference proteome</keyword>
<gene>
    <name evidence="1" type="ORF">NEUTE1DRAFT_118929</name>
</gene>
<evidence type="ECO:0000313" key="2">
    <source>
        <dbReference type="Proteomes" id="UP000008065"/>
    </source>
</evidence>
<dbReference type="EMBL" id="GL891382">
    <property type="protein sequence ID" value="EGO52788.1"/>
    <property type="molecule type" value="Genomic_DNA"/>
</dbReference>
<name>F8MYZ3_NEUT8</name>
<accession>F8MYZ3</accession>
<dbReference type="HOGENOM" id="CLU_3093032_0_0_1"/>
<dbReference type="AlphaFoldDB" id="F8MYZ3"/>
<dbReference type="RefSeq" id="XP_009856422.1">
    <property type="nucleotide sequence ID" value="XM_009858120.1"/>
</dbReference>
<dbReference type="Proteomes" id="UP000008065">
    <property type="component" value="Unassembled WGS sequence"/>
</dbReference>
<feature type="non-terminal residue" evidence="1">
    <location>
        <position position="54"/>
    </location>
</feature>
<sequence>MVVVLCVHRPSWLSTIREELRGTKATWKLNVRSKLNCLPQNSSKTLFNRPIVDF</sequence>
<evidence type="ECO:0000313" key="1">
    <source>
        <dbReference type="EMBL" id="EGO52788.1"/>
    </source>
</evidence>
<protein>
    <submittedName>
        <fullName evidence="1">Uncharacterized protein</fullName>
    </submittedName>
</protein>